<evidence type="ECO:0000313" key="1">
    <source>
        <dbReference type="EMBL" id="EHG20475.1"/>
    </source>
</evidence>
<dbReference type="Proteomes" id="UP000004129">
    <property type="component" value="Unassembled WGS sequence"/>
</dbReference>
<comment type="caution">
    <text evidence="1">The sequence shown here is derived from an EMBL/GenBank/DDBJ whole genome shotgun (WGS) entry which is preliminary data.</text>
</comment>
<keyword evidence="2" id="KW-1185">Reference proteome</keyword>
<dbReference type="HOGENOM" id="CLU_125481_0_0_9"/>
<accession>G5GQ40</accession>
<gene>
    <name evidence="1" type="ORF">HMPREF9334_01371</name>
</gene>
<dbReference type="PATRIC" id="fig|679201.3.peg.1385"/>
<name>G5GQ40_9FIRM</name>
<sequence>MFDFLRKIVERRPSRSKSEQSRPGVQLLASVLVCFPEIESVSYDPREGFLTMDFVIRAHPPLEEIEKFAVLLGESIETFHVIEGSMASAMDFSYEQHDALTILHLARRMDELSERELNLIAQLLTEHFGEDLLVDTHEGETPDAEFRMLQHETLERMLVAVREIPLRDRLVGIRERDQVIVYNR</sequence>
<dbReference type="eggNOG" id="ENOG5031J4X">
    <property type="taxonomic scope" value="Bacteria"/>
</dbReference>
<evidence type="ECO:0000313" key="2">
    <source>
        <dbReference type="Proteomes" id="UP000004129"/>
    </source>
</evidence>
<dbReference type="EMBL" id="ACZM01000015">
    <property type="protein sequence ID" value="EHG20475.1"/>
    <property type="molecule type" value="Genomic_DNA"/>
</dbReference>
<dbReference type="RefSeq" id="WP_006692818.1">
    <property type="nucleotide sequence ID" value="NZ_JH376799.1"/>
</dbReference>
<reference evidence="1 2" key="1">
    <citation type="submission" date="2011-08" db="EMBL/GenBank/DDBJ databases">
        <title>The Genome Sequence of Selenomonas infelix ATCC 43532.</title>
        <authorList>
            <consortium name="The Broad Institute Genome Sequencing Platform"/>
            <person name="Earl A."/>
            <person name="Ward D."/>
            <person name="Feldgarden M."/>
            <person name="Gevers D."/>
            <person name="Izard J."/>
            <person name="Blanton J.M."/>
            <person name="Baranova O.V."/>
            <person name="Dewhirst F.E."/>
            <person name="Young S.K."/>
            <person name="Zeng Q."/>
            <person name="Gargeya S."/>
            <person name="Fitzgerald M."/>
            <person name="Haas B."/>
            <person name="Abouelleil A."/>
            <person name="Alvarado L."/>
            <person name="Arachchi H.M."/>
            <person name="Berlin A."/>
            <person name="Brown A."/>
            <person name="Chapman S.B."/>
            <person name="Chen Z."/>
            <person name="Dunbar C."/>
            <person name="Freedman E."/>
            <person name="Gearin G."/>
            <person name="Gellesch M."/>
            <person name="Goldberg J."/>
            <person name="Griggs A."/>
            <person name="Gujja S."/>
            <person name="Heiman D."/>
            <person name="Howarth C."/>
            <person name="Larson L."/>
            <person name="Lui A."/>
            <person name="MacDonald P.J.P."/>
            <person name="Montmayeur A."/>
            <person name="Murphy C."/>
            <person name="Neiman D."/>
            <person name="Pearson M."/>
            <person name="Priest M."/>
            <person name="Roberts A."/>
            <person name="Saif S."/>
            <person name="Shea T."/>
            <person name="Shenoy N."/>
            <person name="Sisk P."/>
            <person name="Stolte C."/>
            <person name="Sykes S."/>
            <person name="Wortman J."/>
            <person name="Nusbaum C."/>
            <person name="Birren B."/>
        </authorList>
    </citation>
    <scope>NUCLEOTIDE SEQUENCE [LARGE SCALE GENOMIC DNA]</scope>
    <source>
        <strain evidence="1 2">ATCC 43532</strain>
    </source>
</reference>
<dbReference type="STRING" id="679201.HMPREF9334_01371"/>
<organism evidence="1 2">
    <name type="scientific">Selenomonas infelix ATCC 43532</name>
    <dbReference type="NCBI Taxonomy" id="679201"/>
    <lineage>
        <taxon>Bacteria</taxon>
        <taxon>Bacillati</taxon>
        <taxon>Bacillota</taxon>
        <taxon>Negativicutes</taxon>
        <taxon>Selenomonadales</taxon>
        <taxon>Selenomonadaceae</taxon>
        <taxon>Selenomonas</taxon>
    </lineage>
</organism>
<protein>
    <submittedName>
        <fullName evidence="1">Uncharacterized protein</fullName>
    </submittedName>
</protein>
<proteinExistence type="predicted"/>
<dbReference type="AlphaFoldDB" id="G5GQ40"/>